<feature type="transmembrane region" description="Helical" evidence="1">
    <location>
        <begin position="143"/>
        <end position="163"/>
    </location>
</feature>
<keyword evidence="1" id="KW-0472">Membrane</keyword>
<protein>
    <submittedName>
        <fullName evidence="2">Uncharacterized protein</fullName>
    </submittedName>
</protein>
<organism evidence="2 3">
    <name type="scientific">Candidatus Schekmanbacteria bacterium RBG_13_48_7</name>
    <dbReference type="NCBI Taxonomy" id="1817878"/>
    <lineage>
        <taxon>Bacteria</taxon>
        <taxon>Candidatus Schekmaniibacteriota</taxon>
    </lineage>
</organism>
<evidence type="ECO:0000313" key="3">
    <source>
        <dbReference type="Proteomes" id="UP000179266"/>
    </source>
</evidence>
<comment type="caution">
    <text evidence="2">The sequence shown here is derived from an EMBL/GenBank/DDBJ whole genome shotgun (WGS) entry which is preliminary data.</text>
</comment>
<sequence>MKKEVPLAICFIFGMFFILSNFISYIPWKNLAERFNIWALIIISFAYVLGMGNVIRIHYHKIRDRREGYIYSVVTIATLSVMILFGICIPEKWFGGYKDGSVFDWFFYNTCVPMQATMYSLLAFYIASAAFRAFRVRSFQASLLAITAVIVMMGRVSFGELIWPDFPRFIEWIMGNLQMAGKRGILIGASLGAISTGLKILLGIERTYISGD</sequence>
<gene>
    <name evidence="2" type="ORF">A2161_16050</name>
</gene>
<proteinExistence type="predicted"/>
<dbReference type="Proteomes" id="UP000179266">
    <property type="component" value="Unassembled WGS sequence"/>
</dbReference>
<name>A0A1F7RRS2_9BACT</name>
<dbReference type="AlphaFoldDB" id="A0A1F7RRS2"/>
<feature type="transmembrane region" description="Helical" evidence="1">
    <location>
        <begin position="69"/>
        <end position="87"/>
    </location>
</feature>
<keyword evidence="1" id="KW-0812">Transmembrane</keyword>
<keyword evidence="1" id="KW-1133">Transmembrane helix</keyword>
<reference evidence="2 3" key="1">
    <citation type="journal article" date="2016" name="Nat. Commun.">
        <title>Thousands of microbial genomes shed light on interconnected biogeochemical processes in an aquifer system.</title>
        <authorList>
            <person name="Anantharaman K."/>
            <person name="Brown C.T."/>
            <person name="Hug L.A."/>
            <person name="Sharon I."/>
            <person name="Castelle C.J."/>
            <person name="Probst A.J."/>
            <person name="Thomas B.C."/>
            <person name="Singh A."/>
            <person name="Wilkins M.J."/>
            <person name="Karaoz U."/>
            <person name="Brodie E.L."/>
            <person name="Williams K.H."/>
            <person name="Hubbard S.S."/>
            <person name="Banfield J.F."/>
        </authorList>
    </citation>
    <scope>NUCLEOTIDE SEQUENCE [LARGE SCALE GENOMIC DNA]</scope>
</reference>
<evidence type="ECO:0000313" key="2">
    <source>
        <dbReference type="EMBL" id="OGL44040.1"/>
    </source>
</evidence>
<feature type="transmembrane region" description="Helical" evidence="1">
    <location>
        <begin position="183"/>
        <end position="202"/>
    </location>
</feature>
<feature type="transmembrane region" description="Helical" evidence="1">
    <location>
        <begin position="37"/>
        <end position="57"/>
    </location>
</feature>
<accession>A0A1F7RRS2</accession>
<evidence type="ECO:0000256" key="1">
    <source>
        <dbReference type="SAM" id="Phobius"/>
    </source>
</evidence>
<feature type="transmembrane region" description="Helical" evidence="1">
    <location>
        <begin position="107"/>
        <end position="131"/>
    </location>
</feature>
<dbReference type="EMBL" id="MGDD01000243">
    <property type="protein sequence ID" value="OGL44040.1"/>
    <property type="molecule type" value="Genomic_DNA"/>
</dbReference>
<feature type="transmembrane region" description="Helical" evidence="1">
    <location>
        <begin position="7"/>
        <end position="25"/>
    </location>
</feature>